<evidence type="ECO:0000256" key="10">
    <source>
        <dbReference type="PIRNR" id="PIRNR006268"/>
    </source>
</evidence>
<dbReference type="PIRSF" id="PIRSF006268">
    <property type="entry name" value="ApbE"/>
    <property type="match status" value="1"/>
</dbReference>
<dbReference type="GO" id="GO:0046872">
    <property type="term" value="F:metal ion binding"/>
    <property type="evidence" value="ECO:0007669"/>
    <property type="project" value="UniProtKB-UniRule"/>
</dbReference>
<protein>
    <recommendedName>
        <fullName evidence="2 10">FAD:protein FMN transferase</fullName>
        <ecNumber evidence="1 10">2.7.1.180</ecNumber>
    </recommendedName>
    <alternativeName>
        <fullName evidence="8 10">Flavin transferase</fullName>
    </alternativeName>
</protein>
<dbReference type="EMBL" id="JACOFZ010000001">
    <property type="protein sequence ID" value="MBC3880695.1"/>
    <property type="molecule type" value="Genomic_DNA"/>
</dbReference>
<keyword evidence="3 10" id="KW-0285">Flavoprotein</keyword>
<dbReference type="AlphaFoldDB" id="A0A923KKE0"/>
<sequence>MEIFRFPFKAMGSACEIVIADIDRTIAQVKAAEAAQEALRIEKKYSRYQAESVVSRINAAAGKQKVECDPETWEMLNYAEQLYQMSEGLFDISSGILRQAWNFKEPRLPEKAQLDALCESIDWPSIERECNHIYLPKVGMEIDFGGFGKEYAADKAGAVLERLKVRHGYVNLGGDIRVLGPKPDGQSWVIGIQHPRELSKIIATIPLKEGALATSGDYEKYFELNGKRYCHILNPRTGMPVEYWSSISVLAPLSLMAGSYTTIAMLMEDRGLAFLEEAGASYFTTDLQCNIRFKK</sequence>
<evidence type="ECO:0000256" key="2">
    <source>
        <dbReference type="ARBA" id="ARBA00016337"/>
    </source>
</evidence>
<comment type="caution">
    <text evidence="13">The sequence shown here is derived from an EMBL/GenBank/DDBJ whole genome shotgun (WGS) entry which is preliminary data.</text>
</comment>
<dbReference type="GO" id="GO:0016740">
    <property type="term" value="F:transferase activity"/>
    <property type="evidence" value="ECO:0007669"/>
    <property type="project" value="UniProtKB-UniRule"/>
</dbReference>
<dbReference type="PANTHER" id="PTHR30040:SF2">
    <property type="entry name" value="FAD:PROTEIN FMN TRANSFERASE"/>
    <property type="match status" value="1"/>
</dbReference>
<evidence type="ECO:0000256" key="9">
    <source>
        <dbReference type="ARBA" id="ARBA00048540"/>
    </source>
</evidence>
<evidence type="ECO:0000256" key="3">
    <source>
        <dbReference type="ARBA" id="ARBA00022630"/>
    </source>
</evidence>
<dbReference type="InterPro" id="IPR003374">
    <property type="entry name" value="ApbE-like_sf"/>
</dbReference>
<keyword evidence="7 10" id="KW-0460">Magnesium</keyword>
<accession>A0A923KKE0</accession>
<dbReference type="Proteomes" id="UP000627446">
    <property type="component" value="Unassembled WGS sequence"/>
</dbReference>
<comment type="cofactor">
    <cofactor evidence="11">
        <name>Mg(2+)</name>
        <dbReference type="ChEBI" id="CHEBI:18420"/>
    </cofactor>
    <cofactor evidence="11">
        <name>Mn(2+)</name>
        <dbReference type="ChEBI" id="CHEBI:29035"/>
    </cofactor>
    <text evidence="11">Magnesium. Can also use manganese.</text>
</comment>
<evidence type="ECO:0000256" key="8">
    <source>
        <dbReference type="ARBA" id="ARBA00031306"/>
    </source>
</evidence>
<evidence type="ECO:0000313" key="13">
    <source>
        <dbReference type="EMBL" id="MBC3880695.1"/>
    </source>
</evidence>
<evidence type="ECO:0000256" key="11">
    <source>
        <dbReference type="PIRSR" id="PIRSR006268-2"/>
    </source>
</evidence>
<keyword evidence="12" id="KW-0175">Coiled coil</keyword>
<dbReference type="EC" id="2.7.1.180" evidence="1 10"/>
<evidence type="ECO:0000256" key="6">
    <source>
        <dbReference type="ARBA" id="ARBA00022827"/>
    </source>
</evidence>
<feature type="binding site" evidence="11">
    <location>
        <position position="146"/>
    </location>
    <ligand>
        <name>Mg(2+)</name>
        <dbReference type="ChEBI" id="CHEBI:18420"/>
    </ligand>
</feature>
<dbReference type="InterPro" id="IPR024932">
    <property type="entry name" value="ApbE"/>
</dbReference>
<keyword evidence="14" id="KW-1185">Reference proteome</keyword>
<keyword evidence="6 10" id="KW-0274">FAD</keyword>
<evidence type="ECO:0000256" key="1">
    <source>
        <dbReference type="ARBA" id="ARBA00011955"/>
    </source>
</evidence>
<dbReference type="SUPFAM" id="SSF143631">
    <property type="entry name" value="ApbE-like"/>
    <property type="match status" value="1"/>
</dbReference>
<dbReference type="Gene3D" id="3.10.520.10">
    <property type="entry name" value="ApbE-like domains"/>
    <property type="match status" value="1"/>
</dbReference>
<evidence type="ECO:0000256" key="12">
    <source>
        <dbReference type="SAM" id="Coils"/>
    </source>
</evidence>
<evidence type="ECO:0000256" key="4">
    <source>
        <dbReference type="ARBA" id="ARBA00022679"/>
    </source>
</evidence>
<dbReference type="PANTHER" id="PTHR30040">
    <property type="entry name" value="THIAMINE BIOSYNTHESIS LIPOPROTEIN APBE"/>
    <property type="match status" value="1"/>
</dbReference>
<keyword evidence="5 10" id="KW-0479">Metal-binding</keyword>
<name>A0A923KKE0_9BURK</name>
<evidence type="ECO:0000256" key="7">
    <source>
        <dbReference type="ARBA" id="ARBA00022842"/>
    </source>
</evidence>
<reference evidence="13" key="1">
    <citation type="submission" date="2020-08" db="EMBL/GenBank/DDBJ databases">
        <title>Novel species isolated from subtropical streams in China.</title>
        <authorList>
            <person name="Lu H."/>
        </authorList>
    </citation>
    <scope>NUCLEOTIDE SEQUENCE</scope>
    <source>
        <strain evidence="13">LX22W</strain>
    </source>
</reference>
<evidence type="ECO:0000313" key="14">
    <source>
        <dbReference type="Proteomes" id="UP000627446"/>
    </source>
</evidence>
<proteinExistence type="inferred from homology"/>
<keyword evidence="4 10" id="KW-0808">Transferase</keyword>
<evidence type="ECO:0000256" key="5">
    <source>
        <dbReference type="ARBA" id="ARBA00022723"/>
    </source>
</evidence>
<organism evidence="13 14">
    <name type="scientific">Undibacterium nitidum</name>
    <dbReference type="NCBI Taxonomy" id="2762298"/>
    <lineage>
        <taxon>Bacteria</taxon>
        <taxon>Pseudomonadati</taxon>
        <taxon>Pseudomonadota</taxon>
        <taxon>Betaproteobacteria</taxon>
        <taxon>Burkholderiales</taxon>
        <taxon>Oxalobacteraceae</taxon>
        <taxon>Undibacterium</taxon>
    </lineage>
</organism>
<gene>
    <name evidence="13" type="ORF">H8K36_04865</name>
</gene>
<comment type="catalytic activity">
    <reaction evidence="9 10">
        <text>L-threonyl-[protein] + FAD = FMN-L-threonyl-[protein] + AMP + H(+)</text>
        <dbReference type="Rhea" id="RHEA:36847"/>
        <dbReference type="Rhea" id="RHEA-COMP:11060"/>
        <dbReference type="Rhea" id="RHEA-COMP:11061"/>
        <dbReference type="ChEBI" id="CHEBI:15378"/>
        <dbReference type="ChEBI" id="CHEBI:30013"/>
        <dbReference type="ChEBI" id="CHEBI:57692"/>
        <dbReference type="ChEBI" id="CHEBI:74257"/>
        <dbReference type="ChEBI" id="CHEBI:456215"/>
        <dbReference type="EC" id="2.7.1.180"/>
    </reaction>
</comment>
<dbReference type="Pfam" id="PF02424">
    <property type="entry name" value="ApbE"/>
    <property type="match status" value="1"/>
</dbReference>
<feature type="coiled-coil region" evidence="12">
    <location>
        <begin position="22"/>
        <end position="51"/>
    </location>
</feature>
<comment type="similarity">
    <text evidence="10">Belongs to the ApbE family.</text>
</comment>
<feature type="binding site" evidence="11">
    <location>
        <position position="262"/>
    </location>
    <ligand>
        <name>Mg(2+)</name>
        <dbReference type="ChEBI" id="CHEBI:18420"/>
    </ligand>
</feature>
<dbReference type="RefSeq" id="WP_186915723.1">
    <property type="nucleotide sequence ID" value="NZ_JACOFZ010000001.1"/>
</dbReference>